<dbReference type="InterPro" id="IPR013324">
    <property type="entry name" value="RNA_pol_sigma_r3/r4-like"/>
</dbReference>
<dbReference type="PANTHER" id="PTHR43133:SF50">
    <property type="entry name" value="ECF RNA POLYMERASE SIGMA FACTOR SIGM"/>
    <property type="match status" value="1"/>
</dbReference>
<dbReference type="InterPro" id="IPR014325">
    <property type="entry name" value="RNA_pol_sigma-E_actinobac"/>
</dbReference>
<proteinExistence type="inferred from homology"/>
<dbReference type="EMBL" id="CAFBMW010000003">
    <property type="protein sequence ID" value="CAB4920859.1"/>
    <property type="molecule type" value="Genomic_DNA"/>
</dbReference>
<feature type="domain" description="RNA polymerase sigma factor 70 region 4 type 2" evidence="7">
    <location>
        <begin position="104"/>
        <end position="156"/>
    </location>
</feature>
<dbReference type="GO" id="GO:0016987">
    <property type="term" value="F:sigma factor activity"/>
    <property type="evidence" value="ECO:0007669"/>
    <property type="project" value="UniProtKB-KW"/>
</dbReference>
<dbReference type="NCBIfam" id="TIGR02937">
    <property type="entry name" value="sigma70-ECF"/>
    <property type="match status" value="1"/>
</dbReference>
<dbReference type="InterPro" id="IPR013325">
    <property type="entry name" value="RNA_pol_sigma_r2"/>
</dbReference>
<reference evidence="8" key="1">
    <citation type="submission" date="2020-05" db="EMBL/GenBank/DDBJ databases">
        <authorList>
            <person name="Chiriac C."/>
            <person name="Salcher M."/>
            <person name="Ghai R."/>
            <person name="Kavagutti S V."/>
        </authorList>
    </citation>
    <scope>NUCLEOTIDE SEQUENCE</scope>
</reference>
<feature type="domain" description="RNA polymerase sigma-70 region 2" evidence="6">
    <location>
        <begin position="17"/>
        <end position="77"/>
    </location>
</feature>
<dbReference type="SUPFAM" id="SSF88946">
    <property type="entry name" value="Sigma2 domain of RNA polymerase sigma factors"/>
    <property type="match status" value="1"/>
</dbReference>
<dbReference type="Pfam" id="PF08281">
    <property type="entry name" value="Sigma70_r4_2"/>
    <property type="match status" value="1"/>
</dbReference>
<evidence type="ECO:0000256" key="5">
    <source>
        <dbReference type="ARBA" id="ARBA00023163"/>
    </source>
</evidence>
<dbReference type="Gene3D" id="1.10.1740.10">
    <property type="match status" value="1"/>
</dbReference>
<dbReference type="SUPFAM" id="SSF88659">
    <property type="entry name" value="Sigma3 and sigma4 domains of RNA polymerase sigma factors"/>
    <property type="match status" value="1"/>
</dbReference>
<accession>A0A6J7HWG2</accession>
<keyword evidence="4" id="KW-0238">DNA-binding</keyword>
<dbReference type="InterPro" id="IPR007627">
    <property type="entry name" value="RNA_pol_sigma70_r2"/>
</dbReference>
<protein>
    <submittedName>
        <fullName evidence="8">Unannotated protein</fullName>
    </submittedName>
</protein>
<sequence>MLGAPTAFEEFFHHSWRRLFPTAMAIAGDRASAEDALQSAFAKAYASWGRVSAADHPEAYVRRMVVNEIISSRRSAWFRRERPTGEHDSTVSTASEEAAVVDRDALWSAVQGLPVRQRAVIVLRYYEDLSEAQIADVLGCSRGTVKSQASAALKNLRTGSGPVLDPEGSYR</sequence>
<evidence type="ECO:0000256" key="2">
    <source>
        <dbReference type="ARBA" id="ARBA00023015"/>
    </source>
</evidence>
<keyword evidence="3" id="KW-0731">Sigma factor</keyword>
<dbReference type="GO" id="GO:0006352">
    <property type="term" value="P:DNA-templated transcription initiation"/>
    <property type="evidence" value="ECO:0007669"/>
    <property type="project" value="InterPro"/>
</dbReference>
<evidence type="ECO:0000259" key="6">
    <source>
        <dbReference type="Pfam" id="PF04542"/>
    </source>
</evidence>
<comment type="similarity">
    <text evidence="1">Belongs to the sigma-70 factor family. ECF subfamily.</text>
</comment>
<gene>
    <name evidence="8" type="ORF">UFOPK3662_00612</name>
</gene>
<dbReference type="Pfam" id="PF04542">
    <property type="entry name" value="Sigma70_r2"/>
    <property type="match status" value="1"/>
</dbReference>
<name>A0A6J7HWG2_9ZZZZ</name>
<dbReference type="AlphaFoldDB" id="A0A6J7HWG2"/>
<dbReference type="NCBIfam" id="TIGR02983">
    <property type="entry name" value="SigE-fam_strep"/>
    <property type="match status" value="1"/>
</dbReference>
<dbReference type="PANTHER" id="PTHR43133">
    <property type="entry name" value="RNA POLYMERASE ECF-TYPE SIGMA FACTO"/>
    <property type="match status" value="1"/>
</dbReference>
<evidence type="ECO:0000256" key="3">
    <source>
        <dbReference type="ARBA" id="ARBA00023082"/>
    </source>
</evidence>
<keyword evidence="5" id="KW-0804">Transcription</keyword>
<dbReference type="InterPro" id="IPR039425">
    <property type="entry name" value="RNA_pol_sigma-70-like"/>
</dbReference>
<organism evidence="8">
    <name type="scientific">freshwater metagenome</name>
    <dbReference type="NCBI Taxonomy" id="449393"/>
    <lineage>
        <taxon>unclassified sequences</taxon>
        <taxon>metagenomes</taxon>
        <taxon>ecological metagenomes</taxon>
    </lineage>
</organism>
<dbReference type="InterPro" id="IPR036388">
    <property type="entry name" value="WH-like_DNA-bd_sf"/>
</dbReference>
<evidence type="ECO:0000313" key="8">
    <source>
        <dbReference type="EMBL" id="CAB4920859.1"/>
    </source>
</evidence>
<dbReference type="InterPro" id="IPR014284">
    <property type="entry name" value="RNA_pol_sigma-70_dom"/>
</dbReference>
<evidence type="ECO:0000259" key="7">
    <source>
        <dbReference type="Pfam" id="PF08281"/>
    </source>
</evidence>
<dbReference type="Gene3D" id="1.10.10.10">
    <property type="entry name" value="Winged helix-like DNA-binding domain superfamily/Winged helix DNA-binding domain"/>
    <property type="match status" value="1"/>
</dbReference>
<dbReference type="CDD" id="cd06171">
    <property type="entry name" value="Sigma70_r4"/>
    <property type="match status" value="1"/>
</dbReference>
<evidence type="ECO:0000256" key="1">
    <source>
        <dbReference type="ARBA" id="ARBA00010641"/>
    </source>
</evidence>
<dbReference type="GO" id="GO:0003677">
    <property type="term" value="F:DNA binding"/>
    <property type="evidence" value="ECO:0007669"/>
    <property type="project" value="UniProtKB-KW"/>
</dbReference>
<dbReference type="InterPro" id="IPR013249">
    <property type="entry name" value="RNA_pol_sigma70_r4_t2"/>
</dbReference>
<keyword evidence="2" id="KW-0805">Transcription regulation</keyword>
<evidence type="ECO:0000256" key="4">
    <source>
        <dbReference type="ARBA" id="ARBA00023125"/>
    </source>
</evidence>